<keyword evidence="1" id="KW-0472">Membrane</keyword>
<feature type="transmembrane region" description="Helical" evidence="1">
    <location>
        <begin position="185"/>
        <end position="206"/>
    </location>
</feature>
<evidence type="ECO:0000313" key="4">
    <source>
        <dbReference type="Proteomes" id="UP000316095"/>
    </source>
</evidence>
<keyword evidence="4" id="KW-1185">Reference proteome</keyword>
<gene>
    <name evidence="3" type="ORF">Pan54_52200</name>
</gene>
<dbReference type="InterPro" id="IPR002541">
    <property type="entry name" value="Cyt_c_assembly"/>
</dbReference>
<accession>A0A5C5XMN0</accession>
<feature type="transmembrane region" description="Helical" evidence="1">
    <location>
        <begin position="252"/>
        <end position="277"/>
    </location>
</feature>
<dbReference type="EMBL" id="SJPG01000001">
    <property type="protein sequence ID" value="TWT64456.1"/>
    <property type="molecule type" value="Genomic_DNA"/>
</dbReference>
<feature type="transmembrane region" description="Helical" evidence="1">
    <location>
        <begin position="137"/>
        <end position="156"/>
    </location>
</feature>
<feature type="transmembrane region" description="Helical" evidence="1">
    <location>
        <begin position="221"/>
        <end position="240"/>
    </location>
</feature>
<keyword evidence="1" id="KW-0812">Transmembrane</keyword>
<dbReference type="Pfam" id="PF01578">
    <property type="entry name" value="Cytochrom_C_asm"/>
    <property type="match status" value="1"/>
</dbReference>
<dbReference type="Proteomes" id="UP000316095">
    <property type="component" value="Unassembled WGS sequence"/>
</dbReference>
<dbReference type="OrthoDB" id="257620at2"/>
<keyword evidence="1" id="KW-1133">Transmembrane helix</keyword>
<evidence type="ECO:0000256" key="1">
    <source>
        <dbReference type="SAM" id="Phobius"/>
    </source>
</evidence>
<evidence type="ECO:0000259" key="2">
    <source>
        <dbReference type="Pfam" id="PF01578"/>
    </source>
</evidence>
<feature type="transmembrane region" description="Helical" evidence="1">
    <location>
        <begin position="69"/>
        <end position="87"/>
    </location>
</feature>
<protein>
    <submittedName>
        <fullName evidence="3">Cytochrome C assembly protein</fullName>
    </submittedName>
</protein>
<reference evidence="3 4" key="1">
    <citation type="submission" date="2019-02" db="EMBL/GenBank/DDBJ databases">
        <title>Deep-cultivation of Planctomycetes and their phenomic and genomic characterization uncovers novel biology.</title>
        <authorList>
            <person name="Wiegand S."/>
            <person name="Jogler M."/>
            <person name="Boedeker C."/>
            <person name="Pinto D."/>
            <person name="Vollmers J."/>
            <person name="Rivas-Marin E."/>
            <person name="Kohn T."/>
            <person name="Peeters S.H."/>
            <person name="Heuer A."/>
            <person name="Rast P."/>
            <person name="Oberbeckmann S."/>
            <person name="Bunk B."/>
            <person name="Jeske O."/>
            <person name="Meyerdierks A."/>
            <person name="Storesund J.E."/>
            <person name="Kallscheuer N."/>
            <person name="Luecker S."/>
            <person name="Lage O.M."/>
            <person name="Pohl T."/>
            <person name="Merkel B.J."/>
            <person name="Hornburger P."/>
            <person name="Mueller R.-W."/>
            <person name="Bruemmer F."/>
            <person name="Labrenz M."/>
            <person name="Spormann A.M."/>
            <person name="Op Den Camp H."/>
            <person name="Overmann J."/>
            <person name="Amann R."/>
            <person name="Jetten M.S.M."/>
            <person name="Mascher T."/>
            <person name="Medema M.H."/>
            <person name="Devos D.P."/>
            <person name="Kaster A.-K."/>
            <person name="Ovreas L."/>
            <person name="Rohde M."/>
            <person name="Galperin M.Y."/>
            <person name="Jogler C."/>
        </authorList>
    </citation>
    <scope>NUCLEOTIDE SEQUENCE [LARGE SCALE GENOMIC DNA]</scope>
    <source>
        <strain evidence="3 4">Pan54</strain>
    </source>
</reference>
<sequence>MYQVHLFCFLASYSAAFVLELSRLWQSKKWLHWMSIVATIAGLTAQTWYLVARSAESQLPPLLASYHDWLLVSAWLLITGYLLYVILNLKKAGSESLGLFILPVALLMVIGSSQLTTHVKSFAEGQQVVRMLHASSLSIGIVGVLIGFLISLMYLIQHRRLKKKHTLHRGFTLPPLSSLAKYNRWMVMLSMPMLTIGLITGFVLIANSDKAENAFSWQDPIVIGFTVIWLAMVVLFGWLLKSHSHSGREIALLNAWAFGFLIVTLLGLQFIVMLTGIPTQHG</sequence>
<comment type="caution">
    <text evidence="3">The sequence shown here is derived from an EMBL/GenBank/DDBJ whole genome shotgun (WGS) entry which is preliminary data.</text>
</comment>
<dbReference type="RefSeq" id="WP_146506168.1">
    <property type="nucleotide sequence ID" value="NZ_SJPG01000001.1"/>
</dbReference>
<feature type="transmembrane region" description="Helical" evidence="1">
    <location>
        <begin position="30"/>
        <end position="49"/>
    </location>
</feature>
<dbReference type="GO" id="GO:0020037">
    <property type="term" value="F:heme binding"/>
    <property type="evidence" value="ECO:0007669"/>
    <property type="project" value="InterPro"/>
</dbReference>
<feature type="domain" description="Cytochrome c assembly protein" evidence="2">
    <location>
        <begin position="76"/>
        <end position="270"/>
    </location>
</feature>
<proteinExistence type="predicted"/>
<name>A0A5C5XMN0_9PLAN</name>
<dbReference type="GO" id="GO:0017004">
    <property type="term" value="P:cytochrome complex assembly"/>
    <property type="evidence" value="ECO:0007669"/>
    <property type="project" value="InterPro"/>
</dbReference>
<evidence type="ECO:0000313" key="3">
    <source>
        <dbReference type="EMBL" id="TWT64456.1"/>
    </source>
</evidence>
<feature type="transmembrane region" description="Helical" evidence="1">
    <location>
        <begin position="99"/>
        <end position="117"/>
    </location>
</feature>
<dbReference type="AlphaFoldDB" id="A0A5C5XMN0"/>
<organism evidence="3 4">
    <name type="scientific">Rubinisphaera italica</name>
    <dbReference type="NCBI Taxonomy" id="2527969"/>
    <lineage>
        <taxon>Bacteria</taxon>
        <taxon>Pseudomonadati</taxon>
        <taxon>Planctomycetota</taxon>
        <taxon>Planctomycetia</taxon>
        <taxon>Planctomycetales</taxon>
        <taxon>Planctomycetaceae</taxon>
        <taxon>Rubinisphaera</taxon>
    </lineage>
</organism>